<dbReference type="PRINTS" id="PR00040">
    <property type="entry name" value="HTHMERR"/>
</dbReference>
<dbReference type="EMBL" id="UOGF01000117">
    <property type="protein sequence ID" value="VAX33655.1"/>
    <property type="molecule type" value="Genomic_DNA"/>
</dbReference>
<feature type="domain" description="HTH merR-type" evidence="9">
    <location>
        <begin position="1"/>
        <end position="72"/>
    </location>
</feature>
<gene>
    <name evidence="10" type="ORF">MNBD_NITROSPIRAE01-2197</name>
</gene>
<sequence>MKPLTIGRLAKKCGVNVETIRYYHRRALLPLPPTTSSAYRHYSENDIERIRFIRGAQSLGFTLKEIGELLSLRIDAATSASEVKRRTALKIADIERKLQSLQEMKAVLTTLNQQCKGAKSDRSCTILDSLGSFGVSRQCCQEAE</sequence>
<evidence type="ECO:0000313" key="10">
    <source>
        <dbReference type="EMBL" id="VAX33655.1"/>
    </source>
</evidence>
<accession>A0A3B1DPK8</accession>
<proteinExistence type="predicted"/>
<dbReference type="InterPro" id="IPR009061">
    <property type="entry name" value="DNA-bd_dom_put_sf"/>
</dbReference>
<dbReference type="PANTHER" id="PTHR30204:SF94">
    <property type="entry name" value="HEAVY METAL-DEPENDENT TRANSCRIPTIONAL REGULATOR HI_0293-RELATED"/>
    <property type="match status" value="1"/>
</dbReference>
<evidence type="ECO:0000259" key="9">
    <source>
        <dbReference type="PROSITE" id="PS50937"/>
    </source>
</evidence>
<dbReference type="GO" id="GO:0003700">
    <property type="term" value="F:DNA-binding transcription factor activity"/>
    <property type="evidence" value="ECO:0007669"/>
    <property type="project" value="InterPro"/>
</dbReference>
<dbReference type="InterPro" id="IPR047057">
    <property type="entry name" value="MerR_fam"/>
</dbReference>
<comment type="function">
    <text evidence="7">Mediates the mercuric-dependent induction of mercury resistance operon. In the absence of mercury MerR represses transcription by binding tightly to the mer operator region; when mercury is present the dimeric complex binds a single ion and becomes a potent transcriptional activator, while remaining bound to the mer site.</text>
</comment>
<dbReference type="SMART" id="SM00422">
    <property type="entry name" value="HTH_MERR"/>
    <property type="match status" value="1"/>
</dbReference>
<reference evidence="10" key="1">
    <citation type="submission" date="2018-06" db="EMBL/GenBank/DDBJ databases">
        <authorList>
            <person name="Zhirakovskaya E."/>
        </authorList>
    </citation>
    <scope>NUCLEOTIDE SEQUENCE</scope>
</reference>
<keyword evidence="4" id="KW-0805">Transcription regulation</keyword>
<keyword evidence="6" id="KW-0804">Transcription</keyword>
<keyword evidence="3" id="KW-0476">Mercury</keyword>
<dbReference type="PANTHER" id="PTHR30204">
    <property type="entry name" value="REDOX-CYCLING DRUG-SENSING TRANSCRIPTIONAL ACTIVATOR SOXR"/>
    <property type="match status" value="1"/>
</dbReference>
<evidence type="ECO:0000256" key="1">
    <source>
        <dbReference type="ARBA" id="ARBA00017146"/>
    </source>
</evidence>
<evidence type="ECO:0000256" key="2">
    <source>
        <dbReference type="ARBA" id="ARBA00022466"/>
    </source>
</evidence>
<protein>
    <recommendedName>
        <fullName evidence="1">Mercuric resistance operon regulatory protein</fullName>
    </recommendedName>
</protein>
<dbReference type="PROSITE" id="PS50937">
    <property type="entry name" value="HTH_MERR_2"/>
    <property type="match status" value="1"/>
</dbReference>
<evidence type="ECO:0000256" key="6">
    <source>
        <dbReference type="ARBA" id="ARBA00023163"/>
    </source>
</evidence>
<dbReference type="GO" id="GO:0003677">
    <property type="term" value="F:DNA binding"/>
    <property type="evidence" value="ECO:0007669"/>
    <property type="project" value="UniProtKB-KW"/>
</dbReference>
<evidence type="ECO:0000256" key="3">
    <source>
        <dbReference type="ARBA" id="ARBA00022914"/>
    </source>
</evidence>
<dbReference type="InterPro" id="IPR011794">
    <property type="entry name" value="MerR"/>
</dbReference>
<evidence type="ECO:0000256" key="5">
    <source>
        <dbReference type="ARBA" id="ARBA00023125"/>
    </source>
</evidence>
<evidence type="ECO:0000256" key="7">
    <source>
        <dbReference type="ARBA" id="ARBA00024874"/>
    </source>
</evidence>
<dbReference type="InterPro" id="IPR000551">
    <property type="entry name" value="MerR-type_HTH_dom"/>
</dbReference>
<organism evidence="10">
    <name type="scientific">hydrothermal vent metagenome</name>
    <dbReference type="NCBI Taxonomy" id="652676"/>
    <lineage>
        <taxon>unclassified sequences</taxon>
        <taxon>metagenomes</taxon>
        <taxon>ecological metagenomes</taxon>
    </lineage>
</organism>
<keyword evidence="2" id="KW-0475">Mercuric resistance</keyword>
<dbReference type="Pfam" id="PF13411">
    <property type="entry name" value="MerR_1"/>
    <property type="match status" value="1"/>
</dbReference>
<dbReference type="CDD" id="cd04783">
    <property type="entry name" value="HTH_MerR1"/>
    <property type="match status" value="1"/>
</dbReference>
<evidence type="ECO:0000256" key="4">
    <source>
        <dbReference type="ARBA" id="ARBA00023015"/>
    </source>
</evidence>
<dbReference type="GO" id="GO:0045340">
    <property type="term" value="F:mercury ion binding"/>
    <property type="evidence" value="ECO:0007669"/>
    <property type="project" value="InterPro"/>
</dbReference>
<name>A0A3B1DPK8_9ZZZZ</name>
<dbReference type="Gene3D" id="1.10.1660.10">
    <property type="match status" value="1"/>
</dbReference>
<dbReference type="GO" id="GO:0046689">
    <property type="term" value="P:response to mercury ion"/>
    <property type="evidence" value="ECO:0007669"/>
    <property type="project" value="UniProtKB-KW"/>
</dbReference>
<feature type="coiled-coil region" evidence="8">
    <location>
        <begin position="84"/>
        <end position="121"/>
    </location>
</feature>
<dbReference type="AlphaFoldDB" id="A0A3B1DPK8"/>
<evidence type="ECO:0000256" key="8">
    <source>
        <dbReference type="SAM" id="Coils"/>
    </source>
</evidence>
<dbReference type="SUPFAM" id="SSF46955">
    <property type="entry name" value="Putative DNA-binding domain"/>
    <property type="match status" value="1"/>
</dbReference>
<keyword evidence="5" id="KW-0238">DNA-binding</keyword>
<keyword evidence="8" id="KW-0175">Coiled coil</keyword>